<dbReference type="PANTHER" id="PTHR43479:SF7">
    <property type="entry name" value="TETR-FAMILY TRANSCRIPTIONAL REGULATOR"/>
    <property type="match status" value="1"/>
</dbReference>
<dbReference type="PANTHER" id="PTHR43479">
    <property type="entry name" value="ACREF/ENVCD OPERON REPRESSOR-RELATED"/>
    <property type="match status" value="1"/>
</dbReference>
<dbReference type="InterPro" id="IPR050624">
    <property type="entry name" value="HTH-type_Tx_Regulator"/>
</dbReference>
<comment type="caution">
    <text evidence="4">The sequence shown here is derived from an EMBL/GenBank/DDBJ whole genome shotgun (WGS) entry which is preliminary data.</text>
</comment>
<evidence type="ECO:0000313" key="4">
    <source>
        <dbReference type="EMBL" id="MBB6675200.1"/>
    </source>
</evidence>
<reference evidence="4 5" key="1">
    <citation type="submission" date="2020-08" db="EMBL/GenBank/DDBJ databases">
        <title>Cohnella phylogeny.</title>
        <authorList>
            <person name="Dunlap C."/>
        </authorList>
    </citation>
    <scope>NUCLEOTIDE SEQUENCE [LARGE SCALE GENOMIC DNA]</scope>
    <source>
        <strain evidence="4 5">DSM 28246</strain>
    </source>
</reference>
<keyword evidence="5" id="KW-1185">Reference proteome</keyword>
<dbReference type="EMBL" id="JACJVP010000066">
    <property type="protein sequence ID" value="MBB6675200.1"/>
    <property type="molecule type" value="Genomic_DNA"/>
</dbReference>
<dbReference type="PROSITE" id="PS50977">
    <property type="entry name" value="HTH_TETR_2"/>
    <property type="match status" value="1"/>
</dbReference>
<evidence type="ECO:0000256" key="2">
    <source>
        <dbReference type="PROSITE-ProRule" id="PRU00335"/>
    </source>
</evidence>
<evidence type="ECO:0000256" key="1">
    <source>
        <dbReference type="ARBA" id="ARBA00023125"/>
    </source>
</evidence>
<feature type="DNA-binding region" description="H-T-H motif" evidence="2">
    <location>
        <begin position="36"/>
        <end position="55"/>
    </location>
</feature>
<dbReference type="AlphaFoldDB" id="A0A7X0RX48"/>
<evidence type="ECO:0000259" key="3">
    <source>
        <dbReference type="PROSITE" id="PS50977"/>
    </source>
</evidence>
<evidence type="ECO:0000313" key="5">
    <source>
        <dbReference type="Proteomes" id="UP000547209"/>
    </source>
</evidence>
<sequence length="210" mass="24406">MSMATKPEDRRTVRTKKLLRQALLELIEEKGIDRITVRDLTDRAEINRGTFYLHYQDVPDLLDKIKEEVFAGLQAIISRMYIIRLMAETNEDKPYEVIVELFEYLGEHADFFRVLLSPKGDISLALRIKDMMARQMMAKLEIWQPREELMLVSREWLIAYTTSSNIGIIQHWFASGQALSPYEIALVMTRLVKNGPARSINVEHLSPPEK</sequence>
<dbReference type="SUPFAM" id="SSF46689">
    <property type="entry name" value="Homeodomain-like"/>
    <property type="match status" value="1"/>
</dbReference>
<organism evidence="4 5">
    <name type="scientific">Cohnella nanjingensis</name>
    <dbReference type="NCBI Taxonomy" id="1387779"/>
    <lineage>
        <taxon>Bacteria</taxon>
        <taxon>Bacillati</taxon>
        <taxon>Bacillota</taxon>
        <taxon>Bacilli</taxon>
        <taxon>Bacillales</taxon>
        <taxon>Paenibacillaceae</taxon>
        <taxon>Cohnella</taxon>
    </lineage>
</organism>
<proteinExistence type="predicted"/>
<dbReference type="Proteomes" id="UP000547209">
    <property type="component" value="Unassembled WGS sequence"/>
</dbReference>
<dbReference type="RefSeq" id="WP_185673057.1">
    <property type="nucleotide sequence ID" value="NZ_JACJVP010000066.1"/>
</dbReference>
<dbReference type="Pfam" id="PF14278">
    <property type="entry name" value="TetR_C_8"/>
    <property type="match status" value="1"/>
</dbReference>
<keyword evidence="1 2" id="KW-0238">DNA-binding</keyword>
<dbReference type="InterPro" id="IPR001647">
    <property type="entry name" value="HTH_TetR"/>
</dbReference>
<feature type="domain" description="HTH tetR-type" evidence="3">
    <location>
        <begin position="13"/>
        <end position="73"/>
    </location>
</feature>
<dbReference type="Pfam" id="PF00440">
    <property type="entry name" value="TetR_N"/>
    <property type="match status" value="1"/>
</dbReference>
<dbReference type="Gene3D" id="1.10.357.10">
    <property type="entry name" value="Tetracycline Repressor, domain 2"/>
    <property type="match status" value="1"/>
</dbReference>
<dbReference type="InterPro" id="IPR039532">
    <property type="entry name" value="TetR_C_Firmicutes"/>
</dbReference>
<gene>
    <name evidence="4" type="ORF">H7C19_31535</name>
</gene>
<dbReference type="GO" id="GO:0003677">
    <property type="term" value="F:DNA binding"/>
    <property type="evidence" value="ECO:0007669"/>
    <property type="project" value="UniProtKB-UniRule"/>
</dbReference>
<name>A0A7X0RX48_9BACL</name>
<dbReference type="InterPro" id="IPR009057">
    <property type="entry name" value="Homeodomain-like_sf"/>
</dbReference>
<protein>
    <submittedName>
        <fullName evidence="4">TetR/AcrR family transcriptional regulator</fullName>
    </submittedName>
</protein>
<accession>A0A7X0RX48</accession>